<accession>A0ABV9DAR8</accession>
<dbReference type="RefSeq" id="WP_122824221.1">
    <property type="nucleotide sequence ID" value="NZ_CP033325.1"/>
</dbReference>
<sequence>MRSTTAYDAAVGLVTVLEAAAVPPGTVHERYDNLVVRLTSADPGLVVPDLVPNPYDFTFPERRGKRPAGTGHAKGPRRPGDDAGLTDADQSR</sequence>
<dbReference type="EMBL" id="JBHSGF010000007">
    <property type="protein sequence ID" value="MFC4555880.1"/>
    <property type="molecule type" value="Genomic_DNA"/>
</dbReference>
<dbReference type="Proteomes" id="UP001595955">
    <property type="component" value="Unassembled WGS sequence"/>
</dbReference>
<proteinExistence type="predicted"/>
<name>A0ABV9DAR8_9MICO</name>
<evidence type="ECO:0000256" key="1">
    <source>
        <dbReference type="SAM" id="MobiDB-lite"/>
    </source>
</evidence>
<evidence type="ECO:0000313" key="3">
    <source>
        <dbReference type="Proteomes" id="UP001595955"/>
    </source>
</evidence>
<comment type="caution">
    <text evidence="2">The sequence shown here is derived from an EMBL/GenBank/DDBJ whole genome shotgun (WGS) entry which is preliminary data.</text>
</comment>
<organism evidence="2 3">
    <name type="scientific">Georgenia faecalis</name>
    <dbReference type="NCBI Taxonomy" id="2483799"/>
    <lineage>
        <taxon>Bacteria</taxon>
        <taxon>Bacillati</taxon>
        <taxon>Actinomycetota</taxon>
        <taxon>Actinomycetes</taxon>
        <taxon>Micrococcales</taxon>
        <taxon>Bogoriellaceae</taxon>
        <taxon>Georgenia</taxon>
    </lineage>
</organism>
<keyword evidence="3" id="KW-1185">Reference proteome</keyword>
<protein>
    <submittedName>
        <fullName evidence="2">Uncharacterized protein</fullName>
    </submittedName>
</protein>
<evidence type="ECO:0000313" key="2">
    <source>
        <dbReference type="EMBL" id="MFC4555880.1"/>
    </source>
</evidence>
<gene>
    <name evidence="2" type="ORF">ACFO3F_11535</name>
</gene>
<feature type="region of interest" description="Disordered" evidence="1">
    <location>
        <begin position="57"/>
        <end position="92"/>
    </location>
</feature>
<reference evidence="3" key="1">
    <citation type="journal article" date="2019" name="Int. J. Syst. Evol. Microbiol.">
        <title>The Global Catalogue of Microorganisms (GCM) 10K type strain sequencing project: providing services to taxonomists for standard genome sequencing and annotation.</title>
        <authorList>
            <consortium name="The Broad Institute Genomics Platform"/>
            <consortium name="The Broad Institute Genome Sequencing Center for Infectious Disease"/>
            <person name="Wu L."/>
            <person name="Ma J."/>
        </authorList>
    </citation>
    <scope>NUCLEOTIDE SEQUENCE [LARGE SCALE GENOMIC DNA]</scope>
    <source>
        <strain evidence="3">JCM 3369</strain>
    </source>
</reference>